<dbReference type="InterPro" id="IPR019201">
    <property type="entry name" value="DUF2065"/>
</dbReference>
<dbReference type="AlphaFoldDB" id="A0A381VNH5"/>
<dbReference type="Pfam" id="PF09838">
    <property type="entry name" value="DUF2065"/>
    <property type="match status" value="1"/>
</dbReference>
<keyword evidence="1" id="KW-1133">Transmembrane helix</keyword>
<keyword evidence="1" id="KW-0472">Membrane</keyword>
<sequence>MSELLTALALAVALEGVIYALFPESMRRFMLHVLEMSDNSLRVAGVFAAVVGVAAIAVLRLSF</sequence>
<proteinExistence type="predicted"/>
<protein>
    <recommendedName>
        <fullName evidence="3">DUF2065 domain-containing protein</fullName>
    </recommendedName>
</protein>
<organism evidence="2">
    <name type="scientific">marine metagenome</name>
    <dbReference type="NCBI Taxonomy" id="408172"/>
    <lineage>
        <taxon>unclassified sequences</taxon>
        <taxon>metagenomes</taxon>
        <taxon>ecological metagenomes</taxon>
    </lineage>
</organism>
<dbReference type="PANTHER" id="PTHR38602:SF1">
    <property type="entry name" value="INNER MEMBRANE PROTEIN"/>
    <property type="match status" value="1"/>
</dbReference>
<feature type="transmembrane region" description="Helical" evidence="1">
    <location>
        <begin position="44"/>
        <end position="62"/>
    </location>
</feature>
<keyword evidence="1" id="KW-0812">Transmembrane</keyword>
<reference evidence="2" key="1">
    <citation type="submission" date="2018-05" db="EMBL/GenBank/DDBJ databases">
        <authorList>
            <person name="Lanie J.A."/>
            <person name="Ng W.-L."/>
            <person name="Kazmierczak K.M."/>
            <person name="Andrzejewski T.M."/>
            <person name="Davidsen T.M."/>
            <person name="Wayne K.J."/>
            <person name="Tettelin H."/>
            <person name="Glass J.I."/>
            <person name="Rusch D."/>
            <person name="Podicherti R."/>
            <person name="Tsui H.-C.T."/>
            <person name="Winkler M.E."/>
        </authorList>
    </citation>
    <scope>NUCLEOTIDE SEQUENCE</scope>
</reference>
<dbReference type="PANTHER" id="PTHR38602">
    <property type="entry name" value="INNER MEMBRANE PROTEIN-RELATED"/>
    <property type="match status" value="1"/>
</dbReference>
<dbReference type="EMBL" id="UINC01009324">
    <property type="protein sequence ID" value="SVA41832.1"/>
    <property type="molecule type" value="Genomic_DNA"/>
</dbReference>
<evidence type="ECO:0000313" key="2">
    <source>
        <dbReference type="EMBL" id="SVA41832.1"/>
    </source>
</evidence>
<evidence type="ECO:0000256" key="1">
    <source>
        <dbReference type="SAM" id="Phobius"/>
    </source>
</evidence>
<gene>
    <name evidence="2" type="ORF">METZ01_LOCUS94686</name>
</gene>
<evidence type="ECO:0008006" key="3">
    <source>
        <dbReference type="Google" id="ProtNLM"/>
    </source>
</evidence>
<name>A0A381VNH5_9ZZZZ</name>
<accession>A0A381VNH5</accession>